<evidence type="ECO:0000313" key="2">
    <source>
        <dbReference type="EMBL" id="MBA4863397.1"/>
    </source>
</evidence>
<dbReference type="EMBL" id="JACEQY010000020">
    <property type="protein sequence ID" value="MBA4863397.1"/>
    <property type="molecule type" value="Genomic_DNA"/>
</dbReference>
<evidence type="ECO:0000256" key="1">
    <source>
        <dbReference type="SAM" id="MobiDB-lite"/>
    </source>
</evidence>
<proteinExistence type="predicted"/>
<dbReference type="Pfam" id="PF11136">
    <property type="entry name" value="DUF2889"/>
    <property type="match status" value="1"/>
</dbReference>
<keyword evidence="3" id="KW-1185">Reference proteome</keyword>
<name>A0A7W2D245_9ACTN</name>
<protein>
    <submittedName>
        <fullName evidence="2">DUF2889 domain-containing protein</fullName>
    </submittedName>
</protein>
<dbReference type="InterPro" id="IPR021312">
    <property type="entry name" value="DUF2889"/>
</dbReference>
<dbReference type="RefSeq" id="WP_181865121.1">
    <property type="nucleotide sequence ID" value="NZ_JACEQY010000020.1"/>
</dbReference>
<accession>A0A7W2D245</accession>
<feature type="region of interest" description="Disordered" evidence="1">
    <location>
        <begin position="171"/>
        <end position="197"/>
    </location>
</feature>
<dbReference type="AlphaFoldDB" id="A0A7W2D245"/>
<dbReference type="Proteomes" id="UP000586976">
    <property type="component" value="Unassembled WGS sequence"/>
</dbReference>
<comment type="caution">
    <text evidence="2">The sequence shown here is derived from an EMBL/GenBank/DDBJ whole genome shotgun (WGS) entry which is preliminary data.</text>
</comment>
<organism evidence="2 3">
    <name type="scientific">Streptomyces himalayensis subsp. aureolus</name>
    <dbReference type="NCBI Taxonomy" id="2758039"/>
    <lineage>
        <taxon>Bacteria</taxon>
        <taxon>Bacillati</taxon>
        <taxon>Actinomycetota</taxon>
        <taxon>Actinomycetes</taxon>
        <taxon>Kitasatosporales</taxon>
        <taxon>Streptomycetaceae</taxon>
        <taxon>Streptomyces</taxon>
        <taxon>Streptomyces himalayensis</taxon>
    </lineage>
</organism>
<evidence type="ECO:0000313" key="3">
    <source>
        <dbReference type="Proteomes" id="UP000586976"/>
    </source>
</evidence>
<gene>
    <name evidence="2" type="ORF">H1V43_18815</name>
</gene>
<sequence length="197" mass="21285">MTRAELPLHRRSITVTAHEGDGDEISVEAELRDERPWEEPPGGVVHRMVLAVRIRLADMVIVAADADMRTFPHAECPRITPAFDSLVGLSVAAGYNRAIQERFRGVSGCSHLYELARVLGPAVVQAAISARARRRAAAGKATHDPRSTAGVLNSCHIWAPDGVGLRKLDTGWRPGTGPRPVPPLEIFEGREPSPSGP</sequence>
<reference evidence="2 3" key="1">
    <citation type="submission" date="2020-07" db="EMBL/GenBank/DDBJ databases">
        <title>Streptomyces isolated from Indian soil.</title>
        <authorList>
            <person name="Mandal S."/>
            <person name="Maiti P.K."/>
        </authorList>
    </citation>
    <scope>NUCLEOTIDE SEQUENCE [LARGE SCALE GENOMIC DNA]</scope>
    <source>
        <strain evidence="2 3">PSKA54</strain>
    </source>
</reference>